<dbReference type="EMBL" id="CP006905">
    <property type="protein sequence ID" value="AIY82706.1"/>
    <property type="molecule type" value="Genomic_DNA"/>
</dbReference>
<sequence>MRLTTKEFNELTLKELYMISRERFEVFVCEQKITCENEFDNRDEECIHIYIQEGEKFVGYLRILPKGLEYDDAPAIGRVLITKEFRKMGIGKIMLRAAIRYIKENFDSNIIKLSSQEYVKSLYESVGFKISSDVYDEAGIPHVEMTYTIE</sequence>
<dbReference type="SUPFAM" id="SSF55729">
    <property type="entry name" value="Acyl-CoA N-acyltransferases (Nat)"/>
    <property type="match status" value="1"/>
</dbReference>
<dbReference type="Gene3D" id="3.40.630.30">
    <property type="match status" value="1"/>
</dbReference>
<reference evidence="2 3" key="1">
    <citation type="journal article" date="2015" name="Infect. Genet. Evol.">
        <title>Genomic sequences of six botulinum neurotoxin-producing strains representing three clostridial species illustrate the mobility and diversity of botulinum neurotoxin genes.</title>
        <authorList>
            <person name="Smith T.J."/>
            <person name="Hill K.K."/>
            <person name="Xie G."/>
            <person name="Foley B.T."/>
            <person name="Williamson C.H."/>
            <person name="Foster J.T."/>
            <person name="Johnson S.L."/>
            <person name="Chertkov O."/>
            <person name="Teshima H."/>
            <person name="Gibbons H.S."/>
            <person name="Johnsky L.A."/>
            <person name="Karavis M.A."/>
            <person name="Smith L.A."/>
        </authorList>
    </citation>
    <scope>NUCLEOTIDE SEQUENCE [LARGE SCALE GENOMIC DNA]</scope>
    <source>
        <strain evidence="2">Sullivan</strain>
    </source>
</reference>
<dbReference type="CDD" id="cd04301">
    <property type="entry name" value="NAT_SF"/>
    <property type="match status" value="1"/>
</dbReference>
<organism evidence="2 3">
    <name type="scientific">Clostridium baratii str. Sullivan</name>
    <dbReference type="NCBI Taxonomy" id="1415775"/>
    <lineage>
        <taxon>Bacteria</taxon>
        <taxon>Bacillati</taxon>
        <taxon>Bacillota</taxon>
        <taxon>Clostridia</taxon>
        <taxon>Eubacteriales</taxon>
        <taxon>Clostridiaceae</taxon>
        <taxon>Clostridium</taxon>
    </lineage>
</organism>
<dbReference type="Proteomes" id="UP000030635">
    <property type="component" value="Chromosome"/>
</dbReference>
<evidence type="ECO:0000313" key="3">
    <source>
        <dbReference type="Proteomes" id="UP000030635"/>
    </source>
</evidence>
<dbReference type="GO" id="GO:0016747">
    <property type="term" value="F:acyltransferase activity, transferring groups other than amino-acyl groups"/>
    <property type="evidence" value="ECO:0007669"/>
    <property type="project" value="InterPro"/>
</dbReference>
<keyword evidence="3" id="KW-1185">Reference proteome</keyword>
<dbReference type="OrthoDB" id="9796171at2"/>
<dbReference type="RefSeq" id="WP_039312430.1">
    <property type="nucleotide sequence ID" value="NZ_CP006905.1"/>
</dbReference>
<dbReference type="PROSITE" id="PS51186">
    <property type="entry name" value="GNAT"/>
    <property type="match status" value="1"/>
</dbReference>
<gene>
    <name evidence="2" type="ORF">U729_1164</name>
</gene>
<evidence type="ECO:0000259" key="1">
    <source>
        <dbReference type="PROSITE" id="PS51186"/>
    </source>
</evidence>
<dbReference type="Pfam" id="PF13673">
    <property type="entry name" value="Acetyltransf_10"/>
    <property type="match status" value="1"/>
</dbReference>
<name>A0A0A7FV56_9CLOT</name>
<dbReference type="HOGENOM" id="CLU_056607_3_0_9"/>
<dbReference type="InterPro" id="IPR016181">
    <property type="entry name" value="Acyl_CoA_acyltransferase"/>
</dbReference>
<feature type="domain" description="N-acetyltransferase" evidence="1">
    <location>
        <begin position="3"/>
        <end position="150"/>
    </location>
</feature>
<keyword evidence="2" id="KW-0808">Transferase</keyword>
<dbReference type="KEGG" id="cbv:U729_1164"/>
<evidence type="ECO:0000313" key="2">
    <source>
        <dbReference type="EMBL" id="AIY82706.1"/>
    </source>
</evidence>
<protein>
    <submittedName>
        <fullName evidence="2">Acetyltransferase family protein</fullName>
    </submittedName>
</protein>
<accession>A0A0A7FV56</accession>
<dbReference type="AlphaFoldDB" id="A0A0A7FV56"/>
<dbReference type="STRING" id="1561.NPD11_1837"/>
<proteinExistence type="predicted"/>
<dbReference type="InterPro" id="IPR000182">
    <property type="entry name" value="GNAT_dom"/>
</dbReference>
<dbReference type="eggNOG" id="COG2153">
    <property type="taxonomic scope" value="Bacteria"/>
</dbReference>